<keyword evidence="2" id="KW-1185">Reference proteome</keyword>
<reference evidence="1" key="1">
    <citation type="submission" date="2023-09" db="EMBL/GenBank/DDBJ databases">
        <title>Vallitalea sediminicola and Vallitalea maricola sp. nov., anaerobic bacteria isolated from marine sediment.</title>
        <authorList>
            <person name="Hirano S."/>
            <person name="Maeda A."/>
            <person name="Terahara T."/>
            <person name="Mori K."/>
            <person name="Hamada M."/>
            <person name="Matsumoto R."/>
            <person name="Kobayashi T."/>
        </authorList>
    </citation>
    <scope>NUCLEOTIDE SEQUENCE</scope>
    <source>
        <strain evidence="1">AN17-2</strain>
    </source>
</reference>
<name>A0ACB5UEL6_9FIRM</name>
<proteinExistence type="predicted"/>
<protein>
    <submittedName>
        <fullName evidence="1">Uncharacterized protein</fullName>
    </submittedName>
</protein>
<accession>A0ACB5UEL6</accession>
<evidence type="ECO:0000313" key="2">
    <source>
        <dbReference type="Proteomes" id="UP001374599"/>
    </source>
</evidence>
<dbReference type="Proteomes" id="UP001374599">
    <property type="component" value="Unassembled WGS sequence"/>
</dbReference>
<gene>
    <name evidence="1" type="ORF">AN2V17_06210</name>
</gene>
<sequence length="215" mass="23661">MSNLRWALRDADTYSTSQATKKIGSIDATEEVEYLNQKVNGYAYIEYSTSNGRKKAWVYANNLTATKPPREIGIMPVGTKFRSPTDFPNYQSGGFHGGTDIASDEGAAEGDPIKASFAGKVVDVVTSVKGVDHSKGFGNYVKIKSLINGKNYYTYYCHMLYGSVKVSKGNTVSKGQVIGKMGNTGHSYGAHLHLEYRVMPYSPRASHVVDPRKFY</sequence>
<evidence type="ECO:0000313" key="1">
    <source>
        <dbReference type="EMBL" id="GMQ61392.1"/>
    </source>
</evidence>
<dbReference type="EMBL" id="BTPU01000009">
    <property type="protein sequence ID" value="GMQ61392.1"/>
    <property type="molecule type" value="Genomic_DNA"/>
</dbReference>
<comment type="caution">
    <text evidence="1">The sequence shown here is derived from an EMBL/GenBank/DDBJ whole genome shotgun (WGS) entry which is preliminary data.</text>
</comment>
<organism evidence="1 2">
    <name type="scientific">Vallitalea maricola</name>
    <dbReference type="NCBI Taxonomy" id="3074433"/>
    <lineage>
        <taxon>Bacteria</taxon>
        <taxon>Bacillati</taxon>
        <taxon>Bacillota</taxon>
        <taxon>Clostridia</taxon>
        <taxon>Lachnospirales</taxon>
        <taxon>Vallitaleaceae</taxon>
        <taxon>Vallitalea</taxon>
    </lineage>
</organism>